<dbReference type="InterPro" id="IPR031549">
    <property type="entry name" value="ASH"/>
</dbReference>
<dbReference type="STRING" id="88036.D8REB1"/>
<organism evidence="9">
    <name type="scientific">Selaginella moellendorffii</name>
    <name type="common">Spikemoss</name>
    <dbReference type="NCBI Taxonomy" id="88036"/>
    <lineage>
        <taxon>Eukaryota</taxon>
        <taxon>Viridiplantae</taxon>
        <taxon>Streptophyta</taxon>
        <taxon>Embryophyta</taxon>
        <taxon>Tracheophyta</taxon>
        <taxon>Lycopodiopsida</taxon>
        <taxon>Selaginellales</taxon>
        <taxon>Selaginellaceae</taxon>
        <taxon>Selaginella</taxon>
    </lineage>
</organism>
<proteinExistence type="predicted"/>
<feature type="domain" description="CFAP65 seventh Ig-like" evidence="7">
    <location>
        <begin position="740"/>
        <end position="821"/>
    </location>
</feature>
<reference evidence="8 9" key="1">
    <citation type="journal article" date="2011" name="Science">
        <title>The Selaginella genome identifies genetic changes associated with the evolution of vascular plants.</title>
        <authorList>
            <person name="Banks J.A."/>
            <person name="Nishiyama T."/>
            <person name="Hasebe M."/>
            <person name="Bowman J.L."/>
            <person name="Gribskov M."/>
            <person name="dePamphilis C."/>
            <person name="Albert V.A."/>
            <person name="Aono N."/>
            <person name="Aoyama T."/>
            <person name="Ambrose B.A."/>
            <person name="Ashton N.W."/>
            <person name="Axtell M.J."/>
            <person name="Barker E."/>
            <person name="Barker M.S."/>
            <person name="Bennetzen J.L."/>
            <person name="Bonawitz N.D."/>
            <person name="Chapple C."/>
            <person name="Cheng C."/>
            <person name="Correa L.G."/>
            <person name="Dacre M."/>
            <person name="DeBarry J."/>
            <person name="Dreyer I."/>
            <person name="Elias M."/>
            <person name="Engstrom E.M."/>
            <person name="Estelle M."/>
            <person name="Feng L."/>
            <person name="Finet C."/>
            <person name="Floyd S.K."/>
            <person name="Frommer W.B."/>
            <person name="Fujita T."/>
            <person name="Gramzow L."/>
            <person name="Gutensohn M."/>
            <person name="Harholt J."/>
            <person name="Hattori M."/>
            <person name="Heyl A."/>
            <person name="Hirai T."/>
            <person name="Hiwatashi Y."/>
            <person name="Ishikawa M."/>
            <person name="Iwata M."/>
            <person name="Karol K.G."/>
            <person name="Koehler B."/>
            <person name="Kolukisaoglu U."/>
            <person name="Kubo M."/>
            <person name="Kurata T."/>
            <person name="Lalonde S."/>
            <person name="Li K."/>
            <person name="Li Y."/>
            <person name="Litt A."/>
            <person name="Lyons E."/>
            <person name="Manning G."/>
            <person name="Maruyama T."/>
            <person name="Michael T.P."/>
            <person name="Mikami K."/>
            <person name="Miyazaki S."/>
            <person name="Morinaga S."/>
            <person name="Murata T."/>
            <person name="Mueller-Roeber B."/>
            <person name="Nelson D.R."/>
            <person name="Obara M."/>
            <person name="Oguri Y."/>
            <person name="Olmstead R.G."/>
            <person name="Onodera N."/>
            <person name="Petersen B.L."/>
            <person name="Pils B."/>
            <person name="Prigge M."/>
            <person name="Rensing S.A."/>
            <person name="Riano-Pachon D.M."/>
            <person name="Roberts A.W."/>
            <person name="Sato Y."/>
            <person name="Scheller H.V."/>
            <person name="Schulz B."/>
            <person name="Schulz C."/>
            <person name="Shakirov E.V."/>
            <person name="Shibagaki N."/>
            <person name="Shinohara N."/>
            <person name="Shippen D.E."/>
            <person name="Soerensen I."/>
            <person name="Sotooka R."/>
            <person name="Sugimoto N."/>
            <person name="Sugita M."/>
            <person name="Sumikawa N."/>
            <person name="Tanurdzic M."/>
            <person name="Theissen G."/>
            <person name="Ulvskov P."/>
            <person name="Wakazuki S."/>
            <person name="Weng J.K."/>
            <person name="Willats W.W."/>
            <person name="Wipf D."/>
            <person name="Wolf P.G."/>
            <person name="Yang L."/>
            <person name="Zimmer A.D."/>
            <person name="Zhu Q."/>
            <person name="Mitros T."/>
            <person name="Hellsten U."/>
            <person name="Loque D."/>
            <person name="Otillar R."/>
            <person name="Salamov A."/>
            <person name="Schmutz J."/>
            <person name="Shapiro H."/>
            <person name="Lindquist E."/>
            <person name="Lucas S."/>
            <person name="Rokhsar D."/>
            <person name="Grigoriev I.V."/>
        </authorList>
    </citation>
    <scope>NUCLEOTIDE SEQUENCE [LARGE SCALE GENOMIC DNA]</scope>
</reference>
<comment type="subcellular location">
    <subcellularLocation>
        <location evidence="1">Cytoplasm</location>
    </subcellularLocation>
</comment>
<dbReference type="InterPro" id="IPR057470">
    <property type="entry name" value="Ig_CFAP65_7th"/>
</dbReference>
<dbReference type="InterPro" id="IPR058536">
    <property type="entry name" value="Ig_CFAP65_4th"/>
</dbReference>
<dbReference type="Proteomes" id="UP000001514">
    <property type="component" value="Unassembled WGS sequence"/>
</dbReference>
<dbReference type="InParanoid" id="D8REB1"/>
<sequence>MIDLADKCIQLGLQYPDSIEWHNWIPGREYHKILYVRNKIYKTQVIQWCAPPSSQFWTTYNEPVRLNGLVTVAIGVVFRPSKLQWYESVIEFSSTKGDFSVTLRGIPPLVCLSFQKALWLGYCPVNDFTERKFIMRNLGDTILTASWKVHLPFTIAPEKVTINPGDALLATGRFAPRKAGPYEAVALCGIGGMSVKLQLHGVGKHSFLTLSQTMINFGSLFLGTVRVIYLKVTNNSAVPSFYRLKRLNTDSDFMVEPAEGTIPEGSTHYLKLTYRPTVAGSCPVEHFDLVVPQTSPVSFTCVGGVLRPTVRISSFTVSFGTVESGGHSSRSITLKNQTDLPVLFQFMPGDMGVFQFHESNGCIAPRSTVILTVKFKPIEPANYYVRVMCIIKDQYPLYCDLVGTCYRDIVRASTLMSYHIDRHRQSLIDRKGKKPEPMTTNFWSSDRTQVAEGDESEVEDFDQWNMSTVSEHGTTTVPDMLKGLLVPRENRKSMLGDFFVDSIPVFSKAVMKANEVWDEYFNGSMDGWDPVTLDVTQVDFGMCECNGSSRTKNVTVKNNSRGGHVNIIWVIREPHLEMIKPTGAYVCPPVARINAGDLFTFNVTYKPKLPNFYYFKHMACFVYDISSSKGTSNVLPPWTIIGSCFGHTFHSHSWEVRPEAFFDPGRVVFQPALQGSCVYQTVALRNLKHTALRFFFPREFLWPEFSLTPMEGVIPGANEIYLCPNNPDRLLLQMEVSNGTSICFKPTNIGTREHLPIILTNTSDIALQYDCLVPMEYGDIISLSPASGVLRGKEKQEVICTFSPLDEKYYSFQISCSYSGCIEMAYYQEHKVLTRNCPTPKTDYFTLDIDGEGLVGVITVEPGRADFGMLVVNNQYEHKLSLYNSTKGLLEYALSCHSLSITSDKYSITFDAPTDSIAPKSYKDVMVLFTLKYNIHYKMDIQCKTLAPTTDECLAKHKPVGTYTTCAFSAVAAYPGVVISGVRSERLSAAQLWSRLRIDDLNHALSEPPRPALTNSVYKYLFGLGKPLDDFKPFMLRFMAQNVGRKPSVVHIVFTCRVPLTVSWKIRLWNDTEVDIESWVEDGEPSEEEKRLVQVWKMKLFEVEPRRGVIQPGEEVHVRFTYYHKIEGFHSFPAIFEIEGGCVVQLMLSGKTLPFSQKILGLQSPAYTLVPIVIGDINPPVQTYELRNDGYMELVYELDTSPLRQMQDENHGFPVLQCFNPKGWIAPSESILLKWLFQPLEPKLYSVRLTFYVEGGKQNNLDIQGMGFSSTERASLRYTQLRPPFGKAYMWSGLPAKLSTEFLDFGHVKELTLTQKLVSIQNVSDEYEVSYNWRNSMAADFMIYGDFDVFPRSGVIQPQEEILCKVRFRAGIQPQYFMTTLYCDIAVVNLEPPPRQVLIQPSTPEEVIDRDGYRLGTGVYNKMFRHIPVINQCPEGMRGRLPHFTPRPLSALPTPPKIAVPPDQVLFLTVNTEVHTAEKFHSTSERVMKEFISFRDDQDEKRLNESSREVQSEMAGLMLMEMLQEFLFEEAKDSDQSSFRAFDDKRVVYFEEIKGLSSQGADCTKAKIKLDKLDWEDAFKVTQKNMVELVLDSLLFGTVKDMCENSFTSCTRSSRQCK</sequence>
<evidence type="ECO:0000259" key="7">
    <source>
        <dbReference type="Pfam" id="PF25249"/>
    </source>
</evidence>
<evidence type="ECO:0000259" key="5">
    <source>
        <dbReference type="Pfam" id="PF24507"/>
    </source>
</evidence>
<name>D8REB1_SELML</name>
<evidence type="ECO:0000259" key="3">
    <source>
        <dbReference type="Pfam" id="PF15780"/>
    </source>
</evidence>
<dbReference type="GO" id="GO:0005737">
    <property type="term" value="C:cytoplasm"/>
    <property type="evidence" value="ECO:0007669"/>
    <property type="project" value="UniProtKB-SubCell"/>
</dbReference>
<feature type="domain" description="CFAP65 tenth Ig-like" evidence="4">
    <location>
        <begin position="1163"/>
        <end position="1270"/>
    </location>
</feature>
<evidence type="ECO:0000313" key="8">
    <source>
        <dbReference type="EMBL" id="EFJ29412.1"/>
    </source>
</evidence>
<feature type="domain" description="CFAP65-like ninth Ig-like" evidence="6">
    <location>
        <begin position="975"/>
        <end position="1150"/>
    </location>
</feature>
<evidence type="ECO:0000256" key="2">
    <source>
        <dbReference type="ARBA" id="ARBA00022490"/>
    </source>
</evidence>
<dbReference type="Pfam" id="PF24507">
    <property type="entry name" value="Ig_CFAP65_4th"/>
    <property type="match status" value="1"/>
</dbReference>
<feature type="domain" description="Abnormal spindle-like microcephaly-associated protein ASH" evidence="3">
    <location>
        <begin position="212"/>
        <end position="282"/>
    </location>
</feature>
<gene>
    <name evidence="8" type="ORF">SELMODRAFT_410299</name>
</gene>
<feature type="domain" description="CFAP65 fourth Ig-like" evidence="5">
    <location>
        <begin position="317"/>
        <end position="408"/>
    </location>
</feature>
<dbReference type="Pfam" id="PF24816">
    <property type="entry name" value="Ig_CFAP65__9th"/>
    <property type="match status" value="1"/>
</dbReference>
<dbReference type="Pfam" id="PF15780">
    <property type="entry name" value="ASH"/>
    <property type="match status" value="1"/>
</dbReference>
<dbReference type="Pfam" id="PF24291">
    <property type="entry name" value="Ig_CFAP65"/>
    <property type="match status" value="1"/>
</dbReference>
<dbReference type="HOGENOM" id="CLU_000944_1_0_1"/>
<dbReference type="OMA" id="QQLKVMV"/>
<dbReference type="KEGG" id="smo:SELMODRAFT_410299"/>
<dbReference type="InterPro" id="IPR056344">
    <property type="entry name" value="Ig_CFAP65-like_9th"/>
</dbReference>
<dbReference type="GO" id="GO:0031514">
    <property type="term" value="C:motile cilium"/>
    <property type="evidence" value="ECO:0007669"/>
    <property type="project" value="UniProtKB-SubCell"/>
</dbReference>
<dbReference type="PANTHER" id="PTHR46127:SF1">
    <property type="entry name" value="CILIA- AND FLAGELLA-ASSOCIATED PROTEIN 65"/>
    <property type="match status" value="1"/>
</dbReference>
<evidence type="ECO:0000259" key="6">
    <source>
        <dbReference type="Pfam" id="PF24816"/>
    </source>
</evidence>
<dbReference type="Gramene" id="EFJ29412">
    <property type="protein sequence ID" value="EFJ29412"/>
    <property type="gene ID" value="SELMODRAFT_410299"/>
</dbReference>
<dbReference type="Pfam" id="PF25249">
    <property type="entry name" value="Ig_CFAP65_7th"/>
    <property type="match status" value="1"/>
</dbReference>
<evidence type="ECO:0000256" key="1">
    <source>
        <dbReference type="ARBA" id="ARBA00004496"/>
    </source>
</evidence>
<accession>D8REB1</accession>
<dbReference type="Gene3D" id="2.60.40.10">
    <property type="entry name" value="Immunoglobulins"/>
    <property type="match status" value="6"/>
</dbReference>
<evidence type="ECO:0000313" key="9">
    <source>
        <dbReference type="Proteomes" id="UP000001514"/>
    </source>
</evidence>
<keyword evidence="2" id="KW-0963">Cytoplasm</keyword>
<dbReference type="InterPro" id="IPR052614">
    <property type="entry name" value="CFAP65"/>
</dbReference>
<keyword evidence="9" id="KW-1185">Reference proteome</keyword>
<dbReference type="InterPro" id="IPR013783">
    <property type="entry name" value="Ig-like_fold"/>
</dbReference>
<evidence type="ECO:0000259" key="4">
    <source>
        <dbReference type="Pfam" id="PF24291"/>
    </source>
</evidence>
<dbReference type="EMBL" id="GL377577">
    <property type="protein sequence ID" value="EFJ29412.1"/>
    <property type="molecule type" value="Genomic_DNA"/>
</dbReference>
<protein>
    <submittedName>
        <fullName evidence="8">Uncharacterized protein</fullName>
    </submittedName>
</protein>
<dbReference type="PANTHER" id="PTHR46127">
    <property type="entry name" value="CILIA- AND FLAGELLA-ASSOCIATED PROTEIN 65"/>
    <property type="match status" value="1"/>
</dbReference>
<dbReference type="eggNOG" id="ENOG502QSJW">
    <property type="taxonomic scope" value="Eukaryota"/>
</dbReference>
<dbReference type="InterPro" id="IPR056305">
    <property type="entry name" value="Ig_CFAP65_10th"/>
</dbReference>